<proteinExistence type="predicted"/>
<accession>A0A062XU71</accession>
<feature type="domain" description="Thioredoxin" evidence="3">
    <location>
        <begin position="24"/>
        <end position="163"/>
    </location>
</feature>
<dbReference type="InterPro" id="IPR050553">
    <property type="entry name" value="Thioredoxin_ResA/DsbE_sf"/>
</dbReference>
<dbReference type="PANTHER" id="PTHR42852">
    <property type="entry name" value="THIOL:DISULFIDE INTERCHANGE PROTEIN DSBE"/>
    <property type="match status" value="1"/>
</dbReference>
<feature type="chain" id="PRO_5035656538" evidence="2">
    <location>
        <begin position="22"/>
        <end position="172"/>
    </location>
</feature>
<organism evidence="5 6">
    <name type="scientific">Thermoanaerobaculum aquaticum</name>
    <dbReference type="NCBI Taxonomy" id="1312852"/>
    <lineage>
        <taxon>Bacteria</taxon>
        <taxon>Pseudomonadati</taxon>
        <taxon>Acidobacteriota</taxon>
        <taxon>Thermoanaerobaculia</taxon>
        <taxon>Thermoanaerobaculales</taxon>
        <taxon>Thermoanaerobaculaceae</taxon>
        <taxon>Thermoanaerobaculum</taxon>
    </lineage>
</organism>
<dbReference type="Proteomes" id="UP000027284">
    <property type="component" value="Unassembled WGS sequence"/>
</dbReference>
<dbReference type="STRING" id="1312852.EG19_09265"/>
<name>A0A062XU71_9BACT</name>
<dbReference type="InterPro" id="IPR000866">
    <property type="entry name" value="AhpC/TSA"/>
</dbReference>
<dbReference type="AlphaFoldDB" id="A0A062XU71"/>
<dbReference type="PANTHER" id="PTHR42852:SF13">
    <property type="entry name" value="PROTEIN DIPZ"/>
    <property type="match status" value="1"/>
</dbReference>
<sequence>MRKGLVFWLLIAALGAAAAFAAGPGERVDFPDLELYDLQGNPSKLSDFRGTVVVLNFWATWCGPCRMELPELEKLYNELGGKGLMVLAVSVDEYRQLVPAFIERMRLTLPVYFVDPATERALGIGTIPFTLVLDKEGKAVRAYPGYSQEGMRDLKKLAAELLAEKRGRGGKS</sequence>
<evidence type="ECO:0000259" key="3">
    <source>
        <dbReference type="PROSITE" id="PS51352"/>
    </source>
</evidence>
<dbReference type="Gene3D" id="3.40.30.10">
    <property type="entry name" value="Glutaredoxin"/>
    <property type="match status" value="1"/>
</dbReference>
<dbReference type="InterPro" id="IPR036249">
    <property type="entry name" value="Thioredoxin-like_sf"/>
</dbReference>
<dbReference type="CDD" id="cd02966">
    <property type="entry name" value="TlpA_like_family"/>
    <property type="match status" value="1"/>
</dbReference>
<dbReference type="EMBL" id="JMFG01000040">
    <property type="protein sequence ID" value="KDA52879.1"/>
    <property type="molecule type" value="Genomic_DNA"/>
</dbReference>
<reference evidence="4" key="2">
    <citation type="journal article" date="2020" name="mSystems">
        <title>Genome- and Community-Level Interaction Insights into Carbon Utilization and Element Cycling Functions of Hydrothermarchaeota in Hydrothermal Sediment.</title>
        <authorList>
            <person name="Zhou Z."/>
            <person name="Liu Y."/>
            <person name="Xu W."/>
            <person name="Pan J."/>
            <person name="Luo Z.H."/>
            <person name="Li M."/>
        </authorList>
    </citation>
    <scope>NUCLEOTIDE SEQUENCE [LARGE SCALE GENOMIC DNA]</scope>
    <source>
        <strain evidence="4">SpSt-299</strain>
    </source>
</reference>
<dbReference type="GO" id="GO:0016491">
    <property type="term" value="F:oxidoreductase activity"/>
    <property type="evidence" value="ECO:0007669"/>
    <property type="project" value="InterPro"/>
</dbReference>
<protein>
    <submittedName>
        <fullName evidence="4">TlpA family protein disulfide reductase</fullName>
    </submittedName>
</protein>
<gene>
    <name evidence="5" type="ORF">EG19_09265</name>
    <name evidence="4" type="ORF">ENQ31_05175</name>
</gene>
<dbReference type="Pfam" id="PF00578">
    <property type="entry name" value="AhpC-TSA"/>
    <property type="match status" value="1"/>
</dbReference>
<comment type="caution">
    <text evidence="5">The sequence shown here is derived from an EMBL/GenBank/DDBJ whole genome shotgun (WGS) entry which is preliminary data.</text>
</comment>
<evidence type="ECO:0000313" key="4">
    <source>
        <dbReference type="EMBL" id="HET47535.1"/>
    </source>
</evidence>
<dbReference type="SUPFAM" id="SSF52833">
    <property type="entry name" value="Thioredoxin-like"/>
    <property type="match status" value="1"/>
</dbReference>
<dbReference type="PROSITE" id="PS51352">
    <property type="entry name" value="THIOREDOXIN_2"/>
    <property type="match status" value="1"/>
</dbReference>
<keyword evidence="6" id="KW-1185">Reference proteome</keyword>
<dbReference type="EMBL" id="DSMR01000376">
    <property type="protein sequence ID" value="HET47535.1"/>
    <property type="molecule type" value="Genomic_DNA"/>
</dbReference>
<dbReference type="PROSITE" id="PS00194">
    <property type="entry name" value="THIOREDOXIN_1"/>
    <property type="match status" value="1"/>
</dbReference>
<evidence type="ECO:0000256" key="2">
    <source>
        <dbReference type="SAM" id="SignalP"/>
    </source>
</evidence>
<evidence type="ECO:0000313" key="5">
    <source>
        <dbReference type="EMBL" id="KDA52879.1"/>
    </source>
</evidence>
<keyword evidence="2" id="KW-0732">Signal</keyword>
<dbReference type="OrthoDB" id="25753at2"/>
<dbReference type="GO" id="GO:0016209">
    <property type="term" value="F:antioxidant activity"/>
    <property type="evidence" value="ECO:0007669"/>
    <property type="project" value="InterPro"/>
</dbReference>
<keyword evidence="1" id="KW-0676">Redox-active center</keyword>
<dbReference type="InterPro" id="IPR013766">
    <property type="entry name" value="Thioredoxin_domain"/>
</dbReference>
<dbReference type="InterPro" id="IPR017937">
    <property type="entry name" value="Thioredoxin_CS"/>
</dbReference>
<dbReference type="RefSeq" id="WP_053335282.1">
    <property type="nucleotide sequence ID" value="NZ_JMFG01000040.1"/>
</dbReference>
<evidence type="ECO:0000256" key="1">
    <source>
        <dbReference type="ARBA" id="ARBA00023284"/>
    </source>
</evidence>
<reference evidence="5 6" key="1">
    <citation type="submission" date="2014-04" db="EMBL/GenBank/DDBJ databases">
        <title>The Genome Sequence of Thermoanaerobaculum aquaticum MP-01, The First Cultivated Group 23 Acidobacterium.</title>
        <authorList>
            <person name="Stamps B.W."/>
            <person name="Losey N.A."/>
            <person name="Lawson P.A."/>
            <person name="Stevenson B.S."/>
        </authorList>
    </citation>
    <scope>NUCLEOTIDE SEQUENCE [LARGE SCALE GENOMIC DNA]</scope>
    <source>
        <strain evidence="5 6">MP-01</strain>
    </source>
</reference>
<feature type="signal peptide" evidence="2">
    <location>
        <begin position="1"/>
        <end position="21"/>
    </location>
</feature>
<evidence type="ECO:0000313" key="6">
    <source>
        <dbReference type="Proteomes" id="UP000027284"/>
    </source>
</evidence>